<dbReference type="EMBL" id="MU003796">
    <property type="protein sequence ID" value="KAF2720801.1"/>
    <property type="molecule type" value="Genomic_DNA"/>
</dbReference>
<proteinExistence type="predicted"/>
<feature type="transmembrane region" description="Helical" evidence="2">
    <location>
        <begin position="64"/>
        <end position="84"/>
    </location>
</feature>
<dbReference type="GO" id="GO:0005886">
    <property type="term" value="C:plasma membrane"/>
    <property type="evidence" value="ECO:0007669"/>
    <property type="project" value="InterPro"/>
</dbReference>
<sequence>MFGRKKRDQVDSNDDDFVHDADNSNPADNRQSSDDTLTNNSRPNSAAYAHPTKQQIKRATRTRFIWSLIASFFLVISLVFLILVEIGNTRTNNKTLNNIYFININVSDIVPVSVPNFNLINSIAQTLGLHDFYQVGLWNFCEGYNDQGVTRCGPTQTLYWFNPVEIIKSELFAGATIALPQQINEILDLIRVVSHWMFGLFLTGACLTFVLIFLQPLTVFTRWGTLPIMIFTFLAALFTTVATIIATVMFIIMENAVTAATQLNIRAQIGIQMFAYMWIAAATAIIAWIIQLCLLCCCASRRDIKRGKKRGSKKAWEGSAGVAGSDGNGRQGWFRSKR</sequence>
<keyword evidence="2" id="KW-0812">Transmembrane</keyword>
<feature type="compositionally biased region" description="Polar residues" evidence="1">
    <location>
        <begin position="23"/>
        <end position="44"/>
    </location>
</feature>
<dbReference type="GO" id="GO:0031505">
    <property type="term" value="P:fungal-type cell wall organization"/>
    <property type="evidence" value="ECO:0007669"/>
    <property type="project" value="TreeGrafter"/>
</dbReference>
<dbReference type="AlphaFoldDB" id="A0A9P4Q9D4"/>
<protein>
    <recommendedName>
        <fullName evidence="5">Integral membrane protein</fullName>
    </recommendedName>
</protein>
<keyword evidence="2" id="KW-0472">Membrane</keyword>
<accession>A0A9P4Q9D4</accession>
<dbReference type="OrthoDB" id="2327445at2759"/>
<dbReference type="GO" id="GO:0051285">
    <property type="term" value="C:cell cortex of cell tip"/>
    <property type="evidence" value="ECO:0007669"/>
    <property type="project" value="TreeGrafter"/>
</dbReference>
<gene>
    <name evidence="3" type="ORF">K431DRAFT_225773</name>
</gene>
<feature type="transmembrane region" description="Helical" evidence="2">
    <location>
        <begin position="196"/>
        <end position="214"/>
    </location>
</feature>
<evidence type="ECO:0000313" key="3">
    <source>
        <dbReference type="EMBL" id="KAF2720801.1"/>
    </source>
</evidence>
<reference evidence="3" key="1">
    <citation type="journal article" date="2020" name="Stud. Mycol.">
        <title>101 Dothideomycetes genomes: a test case for predicting lifestyles and emergence of pathogens.</title>
        <authorList>
            <person name="Haridas S."/>
            <person name="Albert R."/>
            <person name="Binder M."/>
            <person name="Bloem J."/>
            <person name="Labutti K."/>
            <person name="Salamov A."/>
            <person name="Andreopoulos B."/>
            <person name="Baker S."/>
            <person name="Barry K."/>
            <person name="Bills G."/>
            <person name="Bluhm B."/>
            <person name="Cannon C."/>
            <person name="Castanera R."/>
            <person name="Culley D."/>
            <person name="Daum C."/>
            <person name="Ezra D."/>
            <person name="Gonzalez J."/>
            <person name="Henrissat B."/>
            <person name="Kuo A."/>
            <person name="Liang C."/>
            <person name="Lipzen A."/>
            <person name="Lutzoni F."/>
            <person name="Magnuson J."/>
            <person name="Mondo S."/>
            <person name="Nolan M."/>
            <person name="Ohm R."/>
            <person name="Pangilinan J."/>
            <person name="Park H.-J."/>
            <person name="Ramirez L."/>
            <person name="Alfaro M."/>
            <person name="Sun H."/>
            <person name="Tritt A."/>
            <person name="Yoshinaga Y."/>
            <person name="Zwiers L.-H."/>
            <person name="Turgeon B."/>
            <person name="Goodwin S."/>
            <person name="Spatafora J."/>
            <person name="Crous P."/>
            <person name="Grigoriev I."/>
        </authorList>
    </citation>
    <scope>NUCLEOTIDE SEQUENCE</scope>
    <source>
        <strain evidence="3">CBS 116435</strain>
    </source>
</reference>
<evidence type="ECO:0000256" key="1">
    <source>
        <dbReference type="SAM" id="MobiDB-lite"/>
    </source>
</evidence>
<keyword evidence="4" id="KW-1185">Reference proteome</keyword>
<organism evidence="3 4">
    <name type="scientific">Polychaeton citri CBS 116435</name>
    <dbReference type="NCBI Taxonomy" id="1314669"/>
    <lineage>
        <taxon>Eukaryota</taxon>
        <taxon>Fungi</taxon>
        <taxon>Dikarya</taxon>
        <taxon>Ascomycota</taxon>
        <taxon>Pezizomycotina</taxon>
        <taxon>Dothideomycetes</taxon>
        <taxon>Dothideomycetidae</taxon>
        <taxon>Capnodiales</taxon>
        <taxon>Capnodiaceae</taxon>
        <taxon>Polychaeton</taxon>
    </lineage>
</organism>
<dbReference type="InterPro" id="IPR009571">
    <property type="entry name" value="SUR7/Rim9-like_fungi"/>
</dbReference>
<evidence type="ECO:0000313" key="4">
    <source>
        <dbReference type="Proteomes" id="UP000799441"/>
    </source>
</evidence>
<feature type="region of interest" description="Disordered" evidence="1">
    <location>
        <begin position="1"/>
        <end position="54"/>
    </location>
</feature>
<dbReference type="Proteomes" id="UP000799441">
    <property type="component" value="Unassembled WGS sequence"/>
</dbReference>
<comment type="caution">
    <text evidence="3">The sequence shown here is derived from an EMBL/GenBank/DDBJ whole genome shotgun (WGS) entry which is preliminary data.</text>
</comment>
<feature type="region of interest" description="Disordered" evidence="1">
    <location>
        <begin position="307"/>
        <end position="338"/>
    </location>
</feature>
<dbReference type="InterPro" id="IPR052413">
    <property type="entry name" value="SUR7_domain"/>
</dbReference>
<keyword evidence="2" id="KW-1133">Transmembrane helix</keyword>
<feature type="transmembrane region" description="Helical" evidence="2">
    <location>
        <begin position="226"/>
        <end position="253"/>
    </location>
</feature>
<feature type="transmembrane region" description="Helical" evidence="2">
    <location>
        <begin position="273"/>
        <end position="300"/>
    </location>
</feature>
<dbReference type="PANTHER" id="PTHR28019">
    <property type="entry name" value="CELL MEMBRANE PROTEIN YLR413W-RELATED"/>
    <property type="match status" value="1"/>
</dbReference>
<evidence type="ECO:0000256" key="2">
    <source>
        <dbReference type="SAM" id="Phobius"/>
    </source>
</evidence>
<dbReference type="Pfam" id="PF06687">
    <property type="entry name" value="SUR7"/>
    <property type="match status" value="1"/>
</dbReference>
<evidence type="ECO:0008006" key="5">
    <source>
        <dbReference type="Google" id="ProtNLM"/>
    </source>
</evidence>
<dbReference type="PANTHER" id="PTHR28019:SF2">
    <property type="entry name" value="CELL MEMBRANE PROTEIN YLR413W-RELATED"/>
    <property type="match status" value="1"/>
</dbReference>
<name>A0A9P4Q9D4_9PEZI</name>